<keyword evidence="2" id="KW-1133">Transmembrane helix</keyword>
<feature type="transmembrane region" description="Helical" evidence="2">
    <location>
        <begin position="140"/>
        <end position="163"/>
    </location>
</feature>
<reference evidence="3 4" key="1">
    <citation type="journal article" date="2017" name="Curr. Biol.">
        <title>Genome architecture and evolution of a unichromosomal asexual nematode.</title>
        <authorList>
            <person name="Fradin H."/>
            <person name="Zegar C."/>
            <person name="Gutwein M."/>
            <person name="Lucas J."/>
            <person name="Kovtun M."/>
            <person name="Corcoran D."/>
            <person name="Baugh L.R."/>
            <person name="Kiontke K."/>
            <person name="Gunsalus K."/>
            <person name="Fitch D.H."/>
            <person name="Piano F."/>
        </authorList>
    </citation>
    <scope>NUCLEOTIDE SEQUENCE [LARGE SCALE GENOMIC DNA]</scope>
    <source>
        <strain evidence="3">PF1309</strain>
    </source>
</reference>
<sequence>MKNKSKSKSKSPLGNKTSDAKSGKSRPPTSKSKNSRSASQKNATKSSSNKFDRVPPSPNAVPSYTLADKLAEERDSFSSNSGPDWDVTQWEFTRFADDVNKGSKDENDEDLSIVNDDKGLLGEDRQVHVMRGEHLLKRPYILLALLGVETALCAVSIGVWSGAAKNPTAPMAVALVNLIICFLTLAVLTLTEMFVSHLLRVIFVCANITIMALDSDPDGGSIVVLAMQPLMLLLSLAQMYFLLRQRPTKAI</sequence>
<dbReference type="AlphaFoldDB" id="A0A2A2KE08"/>
<feature type="transmembrane region" description="Helical" evidence="2">
    <location>
        <begin position="197"/>
        <end position="213"/>
    </location>
</feature>
<dbReference type="STRING" id="2018661.A0A2A2KE08"/>
<evidence type="ECO:0000313" key="4">
    <source>
        <dbReference type="Proteomes" id="UP000218231"/>
    </source>
</evidence>
<dbReference type="OrthoDB" id="5824054at2759"/>
<evidence type="ECO:0000313" key="3">
    <source>
        <dbReference type="EMBL" id="PAV72214.1"/>
    </source>
</evidence>
<feature type="transmembrane region" description="Helical" evidence="2">
    <location>
        <begin position="169"/>
        <end position="190"/>
    </location>
</feature>
<comment type="caution">
    <text evidence="3">The sequence shown here is derived from an EMBL/GenBank/DDBJ whole genome shotgun (WGS) entry which is preliminary data.</text>
</comment>
<dbReference type="Proteomes" id="UP000218231">
    <property type="component" value="Unassembled WGS sequence"/>
</dbReference>
<protein>
    <submittedName>
        <fullName evidence="3">Uncharacterized protein</fullName>
    </submittedName>
</protein>
<feature type="compositionally biased region" description="Polar residues" evidence="1">
    <location>
        <begin position="27"/>
        <end position="49"/>
    </location>
</feature>
<dbReference type="EMBL" id="LIAE01008837">
    <property type="protein sequence ID" value="PAV72214.1"/>
    <property type="molecule type" value="Genomic_DNA"/>
</dbReference>
<evidence type="ECO:0000256" key="2">
    <source>
        <dbReference type="SAM" id="Phobius"/>
    </source>
</evidence>
<keyword evidence="2" id="KW-0472">Membrane</keyword>
<name>A0A2A2KE08_9BILA</name>
<organism evidence="3 4">
    <name type="scientific">Diploscapter pachys</name>
    <dbReference type="NCBI Taxonomy" id="2018661"/>
    <lineage>
        <taxon>Eukaryota</taxon>
        <taxon>Metazoa</taxon>
        <taxon>Ecdysozoa</taxon>
        <taxon>Nematoda</taxon>
        <taxon>Chromadorea</taxon>
        <taxon>Rhabditida</taxon>
        <taxon>Rhabditina</taxon>
        <taxon>Rhabditomorpha</taxon>
        <taxon>Rhabditoidea</taxon>
        <taxon>Rhabditidae</taxon>
        <taxon>Diploscapter</taxon>
    </lineage>
</organism>
<evidence type="ECO:0000256" key="1">
    <source>
        <dbReference type="SAM" id="MobiDB-lite"/>
    </source>
</evidence>
<proteinExistence type="predicted"/>
<keyword evidence="2" id="KW-0812">Transmembrane</keyword>
<feature type="region of interest" description="Disordered" evidence="1">
    <location>
        <begin position="1"/>
        <end position="64"/>
    </location>
</feature>
<keyword evidence="4" id="KW-1185">Reference proteome</keyword>
<accession>A0A2A2KE08</accession>
<feature type="transmembrane region" description="Helical" evidence="2">
    <location>
        <begin position="219"/>
        <end position="243"/>
    </location>
</feature>
<gene>
    <name evidence="3" type="ORF">WR25_00038</name>
</gene>